<proteinExistence type="predicted"/>
<name>A0A6A6QGU6_9PEZI</name>
<evidence type="ECO:0000313" key="3">
    <source>
        <dbReference type="Proteomes" id="UP000799750"/>
    </source>
</evidence>
<evidence type="ECO:0000256" key="1">
    <source>
        <dbReference type="SAM" id="MobiDB-lite"/>
    </source>
</evidence>
<dbReference type="Proteomes" id="UP000799750">
    <property type="component" value="Unassembled WGS sequence"/>
</dbReference>
<accession>A0A6A6QGU6</accession>
<dbReference type="EMBL" id="MU004195">
    <property type="protein sequence ID" value="KAF2491452.1"/>
    <property type="molecule type" value="Genomic_DNA"/>
</dbReference>
<protein>
    <submittedName>
        <fullName evidence="2">Uncharacterized protein</fullName>
    </submittedName>
</protein>
<keyword evidence="3" id="KW-1185">Reference proteome</keyword>
<reference evidence="2" key="1">
    <citation type="journal article" date="2020" name="Stud. Mycol.">
        <title>101 Dothideomycetes genomes: a test case for predicting lifestyles and emergence of pathogens.</title>
        <authorList>
            <person name="Haridas S."/>
            <person name="Albert R."/>
            <person name="Binder M."/>
            <person name="Bloem J."/>
            <person name="Labutti K."/>
            <person name="Salamov A."/>
            <person name="Andreopoulos B."/>
            <person name="Baker S."/>
            <person name="Barry K."/>
            <person name="Bills G."/>
            <person name="Bluhm B."/>
            <person name="Cannon C."/>
            <person name="Castanera R."/>
            <person name="Culley D."/>
            <person name="Daum C."/>
            <person name="Ezra D."/>
            <person name="Gonzalez J."/>
            <person name="Henrissat B."/>
            <person name="Kuo A."/>
            <person name="Liang C."/>
            <person name="Lipzen A."/>
            <person name="Lutzoni F."/>
            <person name="Magnuson J."/>
            <person name="Mondo S."/>
            <person name="Nolan M."/>
            <person name="Ohm R."/>
            <person name="Pangilinan J."/>
            <person name="Park H.-J."/>
            <person name="Ramirez L."/>
            <person name="Alfaro M."/>
            <person name="Sun H."/>
            <person name="Tritt A."/>
            <person name="Yoshinaga Y."/>
            <person name="Zwiers L.-H."/>
            <person name="Turgeon B."/>
            <person name="Goodwin S."/>
            <person name="Spatafora J."/>
            <person name="Crous P."/>
            <person name="Grigoriev I."/>
        </authorList>
    </citation>
    <scope>NUCLEOTIDE SEQUENCE</scope>
    <source>
        <strain evidence="2">CBS 269.34</strain>
    </source>
</reference>
<organism evidence="2 3">
    <name type="scientific">Lophium mytilinum</name>
    <dbReference type="NCBI Taxonomy" id="390894"/>
    <lineage>
        <taxon>Eukaryota</taxon>
        <taxon>Fungi</taxon>
        <taxon>Dikarya</taxon>
        <taxon>Ascomycota</taxon>
        <taxon>Pezizomycotina</taxon>
        <taxon>Dothideomycetes</taxon>
        <taxon>Pleosporomycetidae</taxon>
        <taxon>Mytilinidiales</taxon>
        <taxon>Mytilinidiaceae</taxon>
        <taxon>Lophium</taxon>
    </lineage>
</organism>
<dbReference type="AlphaFoldDB" id="A0A6A6QGU6"/>
<sequence length="106" mass="11684">MRDLLPKMPSSRPVGRAKSRVPRASHLPHPIKPPLPRSNFFCSGPCSSQNQICLSGIRWRRINDPKKRGHGPVGGQNHLPGLLSFGGVLEKSCWGVLTWRGALREG</sequence>
<evidence type="ECO:0000313" key="2">
    <source>
        <dbReference type="EMBL" id="KAF2491452.1"/>
    </source>
</evidence>
<gene>
    <name evidence="2" type="ORF">BU16DRAFT_119473</name>
</gene>
<feature type="region of interest" description="Disordered" evidence="1">
    <location>
        <begin position="1"/>
        <end position="35"/>
    </location>
</feature>